<dbReference type="EMBL" id="BPLR01008848">
    <property type="protein sequence ID" value="GIY27744.1"/>
    <property type="molecule type" value="Genomic_DNA"/>
</dbReference>
<name>A0AAV4S478_CAEEX</name>
<proteinExistence type="predicted"/>
<sequence length="147" mass="16152">MSPIDISANLSGTYNSSEDPPFARSTPRAQRATETQSAISGYVFFEALEGHSPVSNLNSKQKADAIVPCQKQRAPSSQPTATASSKVKLESRFPSEIKRQTSFPFCTCPVRYCGGTTLIWMSTWTLIKTDSNSSEAFFCRPFLSPKQ</sequence>
<comment type="caution">
    <text evidence="2">The sequence shown here is derived from an EMBL/GenBank/DDBJ whole genome shotgun (WGS) entry which is preliminary data.</text>
</comment>
<accession>A0AAV4S478</accession>
<feature type="region of interest" description="Disordered" evidence="1">
    <location>
        <begin position="1"/>
        <end position="31"/>
    </location>
</feature>
<gene>
    <name evidence="2" type="ORF">CEXT_710431</name>
</gene>
<protein>
    <submittedName>
        <fullName evidence="2">Uncharacterized protein</fullName>
    </submittedName>
</protein>
<feature type="compositionally biased region" description="Polar residues" evidence="1">
    <location>
        <begin position="8"/>
        <end position="18"/>
    </location>
</feature>
<evidence type="ECO:0000313" key="2">
    <source>
        <dbReference type="EMBL" id="GIY27744.1"/>
    </source>
</evidence>
<dbReference type="AlphaFoldDB" id="A0AAV4S478"/>
<dbReference type="Proteomes" id="UP001054945">
    <property type="component" value="Unassembled WGS sequence"/>
</dbReference>
<reference evidence="2 3" key="1">
    <citation type="submission" date="2021-06" db="EMBL/GenBank/DDBJ databases">
        <title>Caerostris extrusa draft genome.</title>
        <authorList>
            <person name="Kono N."/>
            <person name="Arakawa K."/>
        </authorList>
    </citation>
    <scope>NUCLEOTIDE SEQUENCE [LARGE SCALE GENOMIC DNA]</scope>
</reference>
<evidence type="ECO:0000256" key="1">
    <source>
        <dbReference type="SAM" id="MobiDB-lite"/>
    </source>
</evidence>
<evidence type="ECO:0000313" key="3">
    <source>
        <dbReference type="Proteomes" id="UP001054945"/>
    </source>
</evidence>
<organism evidence="2 3">
    <name type="scientific">Caerostris extrusa</name>
    <name type="common">Bark spider</name>
    <name type="synonym">Caerostris bankana</name>
    <dbReference type="NCBI Taxonomy" id="172846"/>
    <lineage>
        <taxon>Eukaryota</taxon>
        <taxon>Metazoa</taxon>
        <taxon>Ecdysozoa</taxon>
        <taxon>Arthropoda</taxon>
        <taxon>Chelicerata</taxon>
        <taxon>Arachnida</taxon>
        <taxon>Araneae</taxon>
        <taxon>Araneomorphae</taxon>
        <taxon>Entelegynae</taxon>
        <taxon>Araneoidea</taxon>
        <taxon>Araneidae</taxon>
        <taxon>Caerostris</taxon>
    </lineage>
</organism>
<keyword evidence="3" id="KW-1185">Reference proteome</keyword>